<dbReference type="GO" id="GO:0004326">
    <property type="term" value="F:tetrahydrofolylpolyglutamate synthase activity"/>
    <property type="evidence" value="ECO:0007669"/>
    <property type="project" value="UniProtKB-EC"/>
</dbReference>
<protein>
    <recommendedName>
        <fullName evidence="9">Dihydrofolate synthase/folylpolyglutamate synthase</fullName>
        <ecNumber evidence="7">6.3.2.12</ecNumber>
        <ecNumber evidence="8">6.3.2.17</ecNumber>
    </recommendedName>
    <alternativeName>
        <fullName evidence="18">Folylpoly-gamma-glutamate synthetase-dihydrofolate synthetase</fullName>
    </alternativeName>
    <alternativeName>
        <fullName evidence="16">Folylpolyglutamate synthetase</fullName>
    </alternativeName>
    <alternativeName>
        <fullName evidence="17">Tetrahydrofolylpolyglutamate synthase</fullName>
    </alternativeName>
</protein>
<feature type="domain" description="Mur ligase central" evidence="25">
    <location>
        <begin position="49"/>
        <end position="195"/>
    </location>
</feature>
<evidence type="ECO:0000256" key="17">
    <source>
        <dbReference type="ARBA" id="ARBA00030592"/>
    </source>
</evidence>
<dbReference type="InterPro" id="IPR036615">
    <property type="entry name" value="Mur_ligase_C_dom_sf"/>
</dbReference>
<organism evidence="26 27">
    <name type="scientific">Rhodanobacter denitrificans</name>
    <dbReference type="NCBI Taxonomy" id="666685"/>
    <lineage>
        <taxon>Bacteria</taxon>
        <taxon>Pseudomonadati</taxon>
        <taxon>Pseudomonadota</taxon>
        <taxon>Gammaproteobacteria</taxon>
        <taxon>Lysobacterales</taxon>
        <taxon>Rhodanobacteraceae</taxon>
        <taxon>Rhodanobacter</taxon>
    </lineage>
</organism>
<evidence type="ECO:0000259" key="24">
    <source>
        <dbReference type="Pfam" id="PF02875"/>
    </source>
</evidence>
<evidence type="ECO:0000256" key="21">
    <source>
        <dbReference type="ARBA" id="ARBA00049035"/>
    </source>
</evidence>
<keyword evidence="14" id="KW-0460">Magnesium</keyword>
<dbReference type="GO" id="GO:0046654">
    <property type="term" value="P:tetrahydrofolate biosynthetic process"/>
    <property type="evidence" value="ECO:0007669"/>
    <property type="project" value="UniProtKB-UniPathway"/>
</dbReference>
<evidence type="ECO:0000256" key="10">
    <source>
        <dbReference type="ARBA" id="ARBA00022598"/>
    </source>
</evidence>
<dbReference type="GO" id="GO:0005737">
    <property type="term" value="C:cytoplasm"/>
    <property type="evidence" value="ECO:0007669"/>
    <property type="project" value="TreeGrafter"/>
</dbReference>
<dbReference type="Gene3D" id="3.90.190.20">
    <property type="entry name" value="Mur ligase, C-terminal domain"/>
    <property type="match status" value="1"/>
</dbReference>
<dbReference type="PANTHER" id="PTHR11136:SF0">
    <property type="entry name" value="DIHYDROFOLATE SYNTHETASE-RELATED"/>
    <property type="match status" value="1"/>
</dbReference>
<comment type="caution">
    <text evidence="26">The sequence shown here is derived from an EMBL/GenBank/DDBJ whole genome shotgun (WGS) entry which is preliminary data.</text>
</comment>
<comment type="catalytic activity">
    <reaction evidence="19">
        <text>(6S)-5,6,7,8-tetrahydrofolyl-(gamma-L-Glu)(n) + L-glutamate + ATP = (6S)-5,6,7,8-tetrahydrofolyl-(gamma-L-Glu)(n+1) + ADP + phosphate + H(+)</text>
        <dbReference type="Rhea" id="RHEA:10580"/>
        <dbReference type="Rhea" id="RHEA-COMP:14738"/>
        <dbReference type="Rhea" id="RHEA-COMP:14740"/>
        <dbReference type="ChEBI" id="CHEBI:15378"/>
        <dbReference type="ChEBI" id="CHEBI:29985"/>
        <dbReference type="ChEBI" id="CHEBI:30616"/>
        <dbReference type="ChEBI" id="CHEBI:43474"/>
        <dbReference type="ChEBI" id="CHEBI:141005"/>
        <dbReference type="ChEBI" id="CHEBI:456216"/>
        <dbReference type="EC" id="6.3.2.17"/>
    </reaction>
</comment>
<reference evidence="26 27" key="1">
    <citation type="submission" date="2017-08" db="EMBL/GenBank/DDBJ databases">
        <title>Infants hospitalized years apart are colonized by the same room-sourced microbial strains.</title>
        <authorList>
            <person name="Brooks B."/>
            <person name="Olm M.R."/>
            <person name="Firek B.A."/>
            <person name="Baker R."/>
            <person name="Thomas B.C."/>
            <person name="Morowitz M.J."/>
            <person name="Banfield J.F."/>
        </authorList>
    </citation>
    <scope>NUCLEOTIDE SEQUENCE [LARGE SCALE GENOMIC DNA]</scope>
    <source>
        <strain evidence="26">S2_005_003_R2_42</strain>
    </source>
</reference>
<dbReference type="PIRSF" id="PIRSF001563">
    <property type="entry name" value="Folylpolyglu_synth"/>
    <property type="match status" value="1"/>
</dbReference>
<dbReference type="InterPro" id="IPR001645">
    <property type="entry name" value="Folylpolyglutamate_synth"/>
</dbReference>
<evidence type="ECO:0000259" key="25">
    <source>
        <dbReference type="Pfam" id="PF08245"/>
    </source>
</evidence>
<evidence type="ECO:0000256" key="15">
    <source>
        <dbReference type="ARBA" id="ARBA00022909"/>
    </source>
</evidence>
<evidence type="ECO:0000256" key="6">
    <source>
        <dbReference type="ARBA" id="ARBA00011245"/>
    </source>
</evidence>
<keyword evidence="10 23" id="KW-0436">Ligase</keyword>
<dbReference type="Pfam" id="PF02875">
    <property type="entry name" value="Mur_ligase_C"/>
    <property type="match status" value="1"/>
</dbReference>
<keyword evidence="11" id="KW-0479">Metal-binding</keyword>
<proteinExistence type="inferred from homology"/>
<keyword evidence="15" id="KW-0289">Folate biosynthesis</keyword>
<evidence type="ECO:0000256" key="5">
    <source>
        <dbReference type="ARBA" id="ARBA00008276"/>
    </source>
</evidence>
<dbReference type="Pfam" id="PF08245">
    <property type="entry name" value="Mur_ligase_M"/>
    <property type="match status" value="1"/>
</dbReference>
<dbReference type="SUPFAM" id="SSF53623">
    <property type="entry name" value="MurD-like peptide ligases, catalytic domain"/>
    <property type="match status" value="1"/>
</dbReference>
<evidence type="ECO:0000256" key="2">
    <source>
        <dbReference type="ARBA" id="ARBA00002714"/>
    </source>
</evidence>
<dbReference type="EC" id="6.3.2.12" evidence="7"/>
<sequence length="430" mass="44884">MKPAGARLEDWLDYQQRTHPNAIALGLDRVREVWQRLGAPRPAPVVITVGGTNGKGSTVALLEAMLRAAGRRVGSYTSPHLLHYTERIRFDGEPIDETRLVDAFERIEAARGSGEAAIALTYFEFGTLAALVLFADAGLDVAVLEVGLGGRLDAVNLIDADAAIVTTVDLDHQDWLGDDRDSIGREKAGIFRAGRPAIVGEADPPQGLLEAAASIGADLRRAGRDFSMRPAGDGWQWSAGDARLDLPPLALAAPCQPANAGAALAALHALRDRLGWPAEAWAAGVAQARAAARLQRFGGDVELIVDVAHNPQAAAVVGDWLRGTPGGGRTLAVYGALADKDVAGVLAPLRGLIDRWHLAGLDRDSPRGLTGPALAAIVGTDGARVHADPAAALAAAFGEARPGDRILAFGSFFVATAALQYAQAAGLAPR</sequence>
<dbReference type="Proteomes" id="UP000249046">
    <property type="component" value="Unassembled WGS sequence"/>
</dbReference>
<evidence type="ECO:0000256" key="1">
    <source>
        <dbReference type="ARBA" id="ARBA00001946"/>
    </source>
</evidence>
<dbReference type="EMBL" id="QFPO01000003">
    <property type="protein sequence ID" value="PZQ18688.1"/>
    <property type="molecule type" value="Genomic_DNA"/>
</dbReference>
<dbReference type="InterPro" id="IPR004101">
    <property type="entry name" value="Mur_ligase_C"/>
</dbReference>
<keyword evidence="12 23" id="KW-0547">Nucleotide-binding</keyword>
<comment type="catalytic activity">
    <reaction evidence="21">
        <text>(6R)-5,10-methylenetetrahydrofolyl-(gamma-L-Glu)(n) + L-glutamate + ATP = (6R)-5,10-methylenetetrahydrofolyl-(gamma-L-Glu)(n+1) + ADP + phosphate + H(+)</text>
        <dbReference type="Rhea" id="RHEA:51912"/>
        <dbReference type="Rhea" id="RHEA-COMP:13257"/>
        <dbReference type="Rhea" id="RHEA-COMP:13258"/>
        <dbReference type="ChEBI" id="CHEBI:15378"/>
        <dbReference type="ChEBI" id="CHEBI:29985"/>
        <dbReference type="ChEBI" id="CHEBI:30616"/>
        <dbReference type="ChEBI" id="CHEBI:43474"/>
        <dbReference type="ChEBI" id="CHEBI:136572"/>
        <dbReference type="ChEBI" id="CHEBI:456216"/>
        <dbReference type="EC" id="6.3.2.17"/>
    </reaction>
</comment>
<comment type="catalytic activity">
    <reaction evidence="22">
        <text>7,8-dihydropteroate + L-glutamate + ATP = 7,8-dihydrofolate + ADP + phosphate + H(+)</text>
        <dbReference type="Rhea" id="RHEA:23584"/>
        <dbReference type="ChEBI" id="CHEBI:15378"/>
        <dbReference type="ChEBI" id="CHEBI:17839"/>
        <dbReference type="ChEBI" id="CHEBI:29985"/>
        <dbReference type="ChEBI" id="CHEBI:30616"/>
        <dbReference type="ChEBI" id="CHEBI:43474"/>
        <dbReference type="ChEBI" id="CHEBI:57451"/>
        <dbReference type="ChEBI" id="CHEBI:456216"/>
        <dbReference type="EC" id="6.3.2.12"/>
    </reaction>
</comment>
<name>A0A2W5KTG3_9GAMM</name>
<dbReference type="InterPro" id="IPR036565">
    <property type="entry name" value="Mur-like_cat_sf"/>
</dbReference>
<keyword evidence="13 23" id="KW-0067">ATP-binding</keyword>
<evidence type="ECO:0000256" key="13">
    <source>
        <dbReference type="ARBA" id="ARBA00022840"/>
    </source>
</evidence>
<dbReference type="InterPro" id="IPR013221">
    <property type="entry name" value="Mur_ligase_cen"/>
</dbReference>
<dbReference type="GO" id="GO:0008841">
    <property type="term" value="F:dihydrofolate synthase activity"/>
    <property type="evidence" value="ECO:0007669"/>
    <property type="project" value="UniProtKB-EC"/>
</dbReference>
<evidence type="ECO:0000256" key="16">
    <source>
        <dbReference type="ARBA" id="ARBA00030048"/>
    </source>
</evidence>
<dbReference type="UniPathway" id="UPA00077">
    <property type="reaction ID" value="UER00157"/>
</dbReference>
<comment type="function">
    <text evidence="2">Functions in two distinct reactions of the de novo folate biosynthetic pathway. Catalyzes the addition of a glutamate residue to dihydropteroate (7,8-dihydropteroate or H2Pte) to form dihydrofolate (7,8-dihydrofolate monoglutamate or H2Pte-Glu). Also catalyzes successive additions of L-glutamate to tetrahydrofolate or 10-formyltetrahydrofolate or 5,10-methylenetetrahydrofolate, leading to folylpolyglutamate derivatives.</text>
</comment>
<evidence type="ECO:0000256" key="7">
    <source>
        <dbReference type="ARBA" id="ARBA00013023"/>
    </source>
</evidence>
<evidence type="ECO:0000256" key="23">
    <source>
        <dbReference type="PIRNR" id="PIRNR001563"/>
    </source>
</evidence>
<evidence type="ECO:0000256" key="12">
    <source>
        <dbReference type="ARBA" id="ARBA00022741"/>
    </source>
</evidence>
<comment type="pathway">
    <text evidence="4">Cofactor biosynthesis; tetrahydrofolylpolyglutamate biosynthesis.</text>
</comment>
<dbReference type="PANTHER" id="PTHR11136">
    <property type="entry name" value="FOLYLPOLYGLUTAMATE SYNTHASE-RELATED"/>
    <property type="match status" value="1"/>
</dbReference>
<evidence type="ECO:0000256" key="9">
    <source>
        <dbReference type="ARBA" id="ARBA00019357"/>
    </source>
</evidence>
<gene>
    <name evidence="26" type="ORF">DI564_05200</name>
</gene>
<comment type="pathway">
    <text evidence="3">Cofactor biosynthesis; tetrahydrofolate biosynthesis; 7,8-dihydrofolate from 2-amino-4-hydroxy-6-hydroxymethyl-7,8-dihydropteridine diphosphate and 4-aminobenzoate: step 2/2.</text>
</comment>
<evidence type="ECO:0000256" key="4">
    <source>
        <dbReference type="ARBA" id="ARBA00005150"/>
    </source>
</evidence>
<dbReference type="EC" id="6.3.2.17" evidence="8"/>
<dbReference type="FunFam" id="3.40.1190.10:FF:000004">
    <property type="entry name" value="Dihydrofolate synthase/folylpolyglutamate synthase"/>
    <property type="match status" value="1"/>
</dbReference>
<evidence type="ECO:0000256" key="19">
    <source>
        <dbReference type="ARBA" id="ARBA00047493"/>
    </source>
</evidence>
<comment type="catalytic activity">
    <reaction evidence="20">
        <text>10-formyltetrahydrofolyl-(gamma-L-Glu)(n) + L-glutamate + ATP = 10-formyltetrahydrofolyl-(gamma-L-Glu)(n+1) + ADP + phosphate + H(+)</text>
        <dbReference type="Rhea" id="RHEA:51904"/>
        <dbReference type="Rhea" id="RHEA-COMP:13088"/>
        <dbReference type="Rhea" id="RHEA-COMP:14300"/>
        <dbReference type="ChEBI" id="CHEBI:15378"/>
        <dbReference type="ChEBI" id="CHEBI:29985"/>
        <dbReference type="ChEBI" id="CHEBI:30616"/>
        <dbReference type="ChEBI" id="CHEBI:43474"/>
        <dbReference type="ChEBI" id="CHEBI:134413"/>
        <dbReference type="ChEBI" id="CHEBI:456216"/>
        <dbReference type="EC" id="6.3.2.17"/>
    </reaction>
</comment>
<dbReference type="Gene3D" id="3.40.1190.10">
    <property type="entry name" value="Mur-like, catalytic domain"/>
    <property type="match status" value="1"/>
</dbReference>
<feature type="domain" description="Mur ligase C-terminal" evidence="24">
    <location>
        <begin position="293"/>
        <end position="412"/>
    </location>
</feature>
<comment type="cofactor">
    <cofactor evidence="1">
        <name>Mg(2+)</name>
        <dbReference type="ChEBI" id="CHEBI:18420"/>
    </cofactor>
</comment>
<evidence type="ECO:0000256" key="3">
    <source>
        <dbReference type="ARBA" id="ARBA00004799"/>
    </source>
</evidence>
<dbReference type="NCBIfam" id="NF008101">
    <property type="entry name" value="PRK10846.1"/>
    <property type="match status" value="1"/>
</dbReference>
<comment type="subunit">
    <text evidence="6">Monomer.</text>
</comment>
<dbReference type="GO" id="GO:0046656">
    <property type="term" value="P:folic acid biosynthetic process"/>
    <property type="evidence" value="ECO:0007669"/>
    <property type="project" value="UniProtKB-KW"/>
</dbReference>
<evidence type="ECO:0000256" key="14">
    <source>
        <dbReference type="ARBA" id="ARBA00022842"/>
    </source>
</evidence>
<dbReference type="AlphaFoldDB" id="A0A2W5KTG3"/>
<dbReference type="SUPFAM" id="SSF53244">
    <property type="entry name" value="MurD-like peptide ligases, peptide-binding domain"/>
    <property type="match status" value="1"/>
</dbReference>
<dbReference type="GO" id="GO:0005524">
    <property type="term" value="F:ATP binding"/>
    <property type="evidence" value="ECO:0007669"/>
    <property type="project" value="UniProtKB-KW"/>
</dbReference>
<accession>A0A2W5KTG3</accession>
<evidence type="ECO:0000256" key="22">
    <source>
        <dbReference type="ARBA" id="ARBA00049161"/>
    </source>
</evidence>
<dbReference type="NCBIfam" id="TIGR01499">
    <property type="entry name" value="folC"/>
    <property type="match status" value="1"/>
</dbReference>
<evidence type="ECO:0000313" key="27">
    <source>
        <dbReference type="Proteomes" id="UP000249046"/>
    </source>
</evidence>
<evidence type="ECO:0000256" key="11">
    <source>
        <dbReference type="ARBA" id="ARBA00022723"/>
    </source>
</evidence>
<dbReference type="GO" id="GO:0046872">
    <property type="term" value="F:metal ion binding"/>
    <property type="evidence" value="ECO:0007669"/>
    <property type="project" value="UniProtKB-KW"/>
</dbReference>
<evidence type="ECO:0000256" key="20">
    <source>
        <dbReference type="ARBA" id="ARBA00047808"/>
    </source>
</evidence>
<evidence type="ECO:0000256" key="8">
    <source>
        <dbReference type="ARBA" id="ARBA00013025"/>
    </source>
</evidence>
<evidence type="ECO:0000313" key="26">
    <source>
        <dbReference type="EMBL" id="PZQ18688.1"/>
    </source>
</evidence>
<evidence type="ECO:0000256" key="18">
    <source>
        <dbReference type="ARBA" id="ARBA00032510"/>
    </source>
</evidence>
<comment type="similarity">
    <text evidence="5 23">Belongs to the folylpolyglutamate synthase family.</text>
</comment>